<comment type="caution">
    <text evidence="4">The sequence shown here is derived from an EMBL/GenBank/DDBJ whole genome shotgun (WGS) entry which is preliminary data.</text>
</comment>
<accession>A0AAW6RMD9</accession>
<evidence type="ECO:0000313" key="5">
    <source>
        <dbReference type="Proteomes" id="UP001237156"/>
    </source>
</evidence>
<proteinExistence type="predicted"/>
<dbReference type="EMBL" id="JARVII010000017">
    <property type="protein sequence ID" value="MDG9699814.1"/>
    <property type="molecule type" value="Genomic_DNA"/>
</dbReference>
<feature type="transmembrane region" description="Helical" evidence="1">
    <location>
        <begin position="194"/>
        <end position="213"/>
    </location>
</feature>
<sequence length="302" mass="30573">MNALAAPFAFRPPRWLSLLLALALWLALALAASAQAPQAIPALTARVIDQTGTLTAEQASALEASLAALEQERGAQVAVLMVPTTAPEDIAAYANRVASAWKLGRKDVGDGALIIVALRERKMRIEVARTLEGALPDIIAKRIIDQQMAPHFRQGDYAGGLQAAIDAVAARIRGEDLPLPAQADANRSATGPELIFFILFFVIACLGVLRSLFGRKKGAFTAGLAGGAITFFLTFSVVAALIVAFFVWLIALSGGGKGGGGSSSGGGWSGGGFGGGGGGFSGGGFSSGGGGSFGGGGASGSW</sequence>
<evidence type="ECO:0000259" key="3">
    <source>
        <dbReference type="Pfam" id="PF04536"/>
    </source>
</evidence>
<dbReference type="RefSeq" id="WP_199170960.1">
    <property type="nucleotide sequence ID" value="NZ_JARVII010000017.1"/>
</dbReference>
<evidence type="ECO:0000256" key="1">
    <source>
        <dbReference type="SAM" id="Phobius"/>
    </source>
</evidence>
<dbReference type="InterPro" id="IPR007621">
    <property type="entry name" value="TPM_dom"/>
</dbReference>
<dbReference type="PANTHER" id="PTHR30373">
    <property type="entry name" value="UPF0603 PROTEIN YGCG"/>
    <property type="match status" value="1"/>
</dbReference>
<feature type="chain" id="PRO_5043319466" evidence="2">
    <location>
        <begin position="35"/>
        <end position="302"/>
    </location>
</feature>
<keyword evidence="1" id="KW-1133">Transmembrane helix</keyword>
<feature type="domain" description="TPM" evidence="3">
    <location>
        <begin position="47"/>
        <end position="170"/>
    </location>
</feature>
<dbReference type="PANTHER" id="PTHR30373:SF2">
    <property type="entry name" value="UPF0603 PROTEIN YGCG"/>
    <property type="match status" value="1"/>
</dbReference>
<keyword evidence="5" id="KW-1185">Reference proteome</keyword>
<keyword evidence="1" id="KW-0812">Transmembrane</keyword>
<keyword evidence="2" id="KW-0732">Signal</keyword>
<name>A0AAW6RMD9_9BURK</name>
<protein>
    <submittedName>
        <fullName evidence="4">TPM domain-containing protein</fullName>
    </submittedName>
</protein>
<organism evidence="4 5">
    <name type="scientific">Ottowia cancrivicina</name>
    <dbReference type="NCBI Taxonomy" id="3040346"/>
    <lineage>
        <taxon>Bacteria</taxon>
        <taxon>Pseudomonadati</taxon>
        <taxon>Pseudomonadota</taxon>
        <taxon>Betaproteobacteria</taxon>
        <taxon>Burkholderiales</taxon>
        <taxon>Comamonadaceae</taxon>
        <taxon>Ottowia</taxon>
    </lineage>
</organism>
<dbReference type="AlphaFoldDB" id="A0AAW6RMD9"/>
<dbReference type="Gene3D" id="3.10.310.50">
    <property type="match status" value="1"/>
</dbReference>
<reference evidence="4 5" key="1">
    <citation type="submission" date="2023-04" db="EMBL/GenBank/DDBJ databases">
        <title>Ottowia paracancer sp. nov., isolated from human stomach.</title>
        <authorList>
            <person name="Song Y."/>
        </authorList>
    </citation>
    <scope>NUCLEOTIDE SEQUENCE [LARGE SCALE GENOMIC DNA]</scope>
    <source>
        <strain evidence="4 5">10c7w1</strain>
    </source>
</reference>
<dbReference type="Proteomes" id="UP001237156">
    <property type="component" value="Unassembled WGS sequence"/>
</dbReference>
<keyword evidence="1" id="KW-0472">Membrane</keyword>
<evidence type="ECO:0000313" key="4">
    <source>
        <dbReference type="EMBL" id="MDG9699814.1"/>
    </source>
</evidence>
<feature type="signal peptide" evidence="2">
    <location>
        <begin position="1"/>
        <end position="34"/>
    </location>
</feature>
<evidence type="ECO:0000256" key="2">
    <source>
        <dbReference type="SAM" id="SignalP"/>
    </source>
</evidence>
<feature type="transmembrane region" description="Helical" evidence="1">
    <location>
        <begin position="225"/>
        <end position="251"/>
    </location>
</feature>
<gene>
    <name evidence="4" type="ORF">QB898_08855</name>
</gene>
<dbReference type="Pfam" id="PF04536">
    <property type="entry name" value="TPM_phosphatase"/>
    <property type="match status" value="1"/>
</dbReference>